<evidence type="ECO:0000313" key="4">
    <source>
        <dbReference type="EMBL" id="CAE6482287.1"/>
    </source>
</evidence>
<feature type="transmembrane region" description="Helical" evidence="2">
    <location>
        <begin position="122"/>
        <end position="142"/>
    </location>
</feature>
<dbReference type="Pfam" id="PF20151">
    <property type="entry name" value="DUF6533"/>
    <property type="match status" value="1"/>
</dbReference>
<reference evidence="4" key="1">
    <citation type="submission" date="2021-01" db="EMBL/GenBank/DDBJ databases">
        <authorList>
            <person name="Kaushik A."/>
        </authorList>
    </citation>
    <scope>NUCLEOTIDE SEQUENCE</scope>
    <source>
        <strain evidence="4">AG6-10EEA</strain>
    </source>
</reference>
<evidence type="ECO:0000313" key="5">
    <source>
        <dbReference type="Proteomes" id="UP000663853"/>
    </source>
</evidence>
<feature type="compositionally biased region" description="Basic residues" evidence="1">
    <location>
        <begin position="371"/>
        <end position="381"/>
    </location>
</feature>
<feature type="transmembrane region" description="Helical" evidence="2">
    <location>
        <begin position="64"/>
        <end position="83"/>
    </location>
</feature>
<feature type="region of interest" description="Disordered" evidence="1">
    <location>
        <begin position="360"/>
        <end position="389"/>
    </location>
</feature>
<feature type="transmembrane region" description="Helical" evidence="2">
    <location>
        <begin position="89"/>
        <end position="110"/>
    </location>
</feature>
<evidence type="ECO:0000256" key="2">
    <source>
        <dbReference type="SAM" id="Phobius"/>
    </source>
</evidence>
<feature type="transmembrane region" description="Helical" evidence="2">
    <location>
        <begin position="175"/>
        <end position="195"/>
    </location>
</feature>
<organism evidence="4 5">
    <name type="scientific">Rhizoctonia solani</name>
    <dbReference type="NCBI Taxonomy" id="456999"/>
    <lineage>
        <taxon>Eukaryota</taxon>
        <taxon>Fungi</taxon>
        <taxon>Dikarya</taxon>
        <taxon>Basidiomycota</taxon>
        <taxon>Agaricomycotina</taxon>
        <taxon>Agaricomycetes</taxon>
        <taxon>Cantharellales</taxon>
        <taxon>Ceratobasidiaceae</taxon>
        <taxon>Rhizoctonia</taxon>
    </lineage>
</organism>
<feature type="domain" description="DUF6533" evidence="3">
    <location>
        <begin position="26"/>
        <end position="71"/>
    </location>
</feature>
<dbReference type="InterPro" id="IPR045340">
    <property type="entry name" value="DUF6533"/>
</dbReference>
<proteinExistence type="predicted"/>
<protein>
    <recommendedName>
        <fullName evidence="3">DUF6533 domain-containing protein</fullName>
    </recommendedName>
</protein>
<feature type="region of interest" description="Disordered" evidence="1">
    <location>
        <begin position="415"/>
        <end position="437"/>
    </location>
</feature>
<evidence type="ECO:0000259" key="3">
    <source>
        <dbReference type="Pfam" id="PF20151"/>
    </source>
</evidence>
<name>A0A8H3CG12_9AGAM</name>
<gene>
    <name evidence="4" type="ORF">RDB_LOCUS90281</name>
</gene>
<sequence length="437" mass="48031">MASNLLAPAAAQLLTQAAIALKAATYLAVISLCLLIYDCVITIDQEVKFVWSQRWSFGKVVYLFIRYATILMMIGHVACIHVLNSPIAAVAAIFVWSQVVIIIAGSSVLVVRTWLLWGGARWVLAALIGGLILASALSIYYVNIDMERFSIITSVNPQLFHGCVVRIPPTVWRPFVSPLVYETFIIILTVVKVSLTPNRAPLVMRLLLDGTLYYVVVVAVLLLTTIGAAYAPTRPLVIGSGFHTACISIGCSRLVLSLHSWAYETKRRSLAHTSQHGANKLRLDHNSNSSLTTPFLKGSVSVQPQYELASWTAPDIESGKVMINPSANSNVSATALLLPQAAAPDVHSMLPDIEHPSLPERMWPKSSLTHTQHHQRPHRPPRSSSLYPAKPAFQRSQSAEQLMHVPQPQEIKWKINKNPVGGQSTAGFDSQKRYNVI</sequence>
<comment type="caution">
    <text evidence="4">The sequence shown here is derived from an EMBL/GenBank/DDBJ whole genome shotgun (WGS) entry which is preliminary data.</text>
</comment>
<keyword evidence="2" id="KW-0812">Transmembrane</keyword>
<keyword evidence="2" id="KW-0472">Membrane</keyword>
<dbReference type="AlphaFoldDB" id="A0A8H3CG12"/>
<feature type="transmembrane region" description="Helical" evidence="2">
    <location>
        <begin position="207"/>
        <end position="230"/>
    </location>
</feature>
<accession>A0A8H3CG12</accession>
<dbReference type="Proteomes" id="UP000663853">
    <property type="component" value="Unassembled WGS sequence"/>
</dbReference>
<dbReference type="EMBL" id="CAJMXA010002498">
    <property type="protein sequence ID" value="CAE6482287.1"/>
    <property type="molecule type" value="Genomic_DNA"/>
</dbReference>
<evidence type="ECO:0000256" key="1">
    <source>
        <dbReference type="SAM" id="MobiDB-lite"/>
    </source>
</evidence>
<keyword evidence="2" id="KW-1133">Transmembrane helix</keyword>